<evidence type="ECO:0000256" key="6">
    <source>
        <dbReference type="ARBA" id="ARBA00023242"/>
    </source>
</evidence>
<dbReference type="GO" id="GO:0003677">
    <property type="term" value="F:DNA binding"/>
    <property type="evidence" value="ECO:0007669"/>
    <property type="project" value="UniProtKB-KW"/>
</dbReference>
<keyword evidence="3" id="KW-0805">Transcription regulation</keyword>
<keyword evidence="4" id="KW-0238">DNA-binding</keyword>
<dbReference type="EMBL" id="OIVN01001045">
    <property type="protein sequence ID" value="SPC89116.1"/>
    <property type="molecule type" value="Genomic_DNA"/>
</dbReference>
<organism evidence="10">
    <name type="scientific">Fagus sylvatica</name>
    <name type="common">Beechnut</name>
    <dbReference type="NCBI Taxonomy" id="28930"/>
    <lineage>
        <taxon>Eukaryota</taxon>
        <taxon>Viridiplantae</taxon>
        <taxon>Streptophyta</taxon>
        <taxon>Embryophyta</taxon>
        <taxon>Tracheophyta</taxon>
        <taxon>Spermatophyta</taxon>
        <taxon>Magnoliopsida</taxon>
        <taxon>eudicotyledons</taxon>
        <taxon>Gunneridae</taxon>
        <taxon>Pentapetalae</taxon>
        <taxon>rosids</taxon>
        <taxon>fabids</taxon>
        <taxon>Fagales</taxon>
        <taxon>Fagaceae</taxon>
        <taxon>Fagus</taxon>
    </lineage>
</organism>
<name>A0A2N9FE03_FAGSY</name>
<dbReference type="InterPro" id="IPR001005">
    <property type="entry name" value="SANT/Myb"/>
</dbReference>
<dbReference type="InterPro" id="IPR053106">
    <property type="entry name" value="Plant_Male-Germline_Reg_TFs"/>
</dbReference>
<accession>A0A2N9FE03</accession>
<evidence type="ECO:0000256" key="3">
    <source>
        <dbReference type="ARBA" id="ARBA00023015"/>
    </source>
</evidence>
<evidence type="ECO:0000256" key="5">
    <source>
        <dbReference type="ARBA" id="ARBA00023163"/>
    </source>
</evidence>
<feature type="compositionally biased region" description="Basic and acidic residues" evidence="7">
    <location>
        <begin position="302"/>
        <end position="315"/>
    </location>
</feature>
<dbReference type="CDD" id="cd00167">
    <property type="entry name" value="SANT"/>
    <property type="match status" value="1"/>
</dbReference>
<evidence type="ECO:0000256" key="4">
    <source>
        <dbReference type="ARBA" id="ARBA00023125"/>
    </source>
</evidence>
<dbReference type="FunFam" id="1.10.10.60:FF:000060">
    <property type="entry name" value="MYB transcription factor"/>
    <property type="match status" value="1"/>
</dbReference>
<evidence type="ECO:0000259" key="8">
    <source>
        <dbReference type="PROSITE" id="PS50090"/>
    </source>
</evidence>
<sequence length="315" mass="35654">MEVKREEFIIRKGPWKTEEDEVLLNHVKKYGPRDWSSIRSKGLLDRTGKSCRLRWVNKLRPNLKNRGGEGGDRVAIPVWEQMGENSLRIFLEELIMMSRTFGVAGRKGSQGFCRLQGQPPNHRKTKGRFRLLNMFLLCSSFFSLQASKLSSSSEGESSSRTQSCSSSCMENSEMIKMVPLTDLLNPKLVYFETNLTHRELSQAEKNSCNESQSQIPFSEIISQPQPELTFSPESQELLARLEDSNIFDMFGSLDASELGNGPQLPIGAQLFEPVGSCRTDAKENFDNPITPDSFFDDFPTDVFDHIEPPSSPTER</sequence>
<dbReference type="Gene3D" id="1.10.10.60">
    <property type="entry name" value="Homeodomain-like"/>
    <property type="match status" value="1"/>
</dbReference>
<dbReference type="AlphaFoldDB" id="A0A2N9FE03"/>
<dbReference type="Pfam" id="PF00249">
    <property type="entry name" value="Myb_DNA-binding"/>
    <property type="match status" value="1"/>
</dbReference>
<reference evidence="10" key="1">
    <citation type="submission" date="2018-02" db="EMBL/GenBank/DDBJ databases">
        <authorList>
            <person name="Cohen D.B."/>
            <person name="Kent A.D."/>
        </authorList>
    </citation>
    <scope>NUCLEOTIDE SEQUENCE</scope>
</reference>
<feature type="domain" description="HTH myb-type" evidence="9">
    <location>
        <begin position="7"/>
        <end position="63"/>
    </location>
</feature>
<dbReference type="PROSITE" id="PS50090">
    <property type="entry name" value="MYB_LIKE"/>
    <property type="match status" value="1"/>
</dbReference>
<feature type="domain" description="Myb-like" evidence="8">
    <location>
        <begin position="11"/>
        <end position="59"/>
    </location>
</feature>
<evidence type="ECO:0000256" key="7">
    <source>
        <dbReference type="SAM" id="MobiDB-lite"/>
    </source>
</evidence>
<keyword evidence="6" id="KW-0539">Nucleus</keyword>
<dbReference type="InterPro" id="IPR017930">
    <property type="entry name" value="Myb_dom"/>
</dbReference>
<evidence type="ECO:0000259" key="9">
    <source>
        <dbReference type="PROSITE" id="PS51294"/>
    </source>
</evidence>
<dbReference type="SMART" id="SM00717">
    <property type="entry name" value="SANT"/>
    <property type="match status" value="1"/>
</dbReference>
<evidence type="ECO:0000313" key="10">
    <source>
        <dbReference type="EMBL" id="SPC89116.1"/>
    </source>
</evidence>
<evidence type="ECO:0000256" key="2">
    <source>
        <dbReference type="ARBA" id="ARBA00022737"/>
    </source>
</evidence>
<gene>
    <name evidence="10" type="ORF">FSB_LOCUS16998</name>
</gene>
<dbReference type="InterPro" id="IPR009057">
    <property type="entry name" value="Homeodomain-like_sf"/>
</dbReference>
<keyword evidence="5" id="KW-0804">Transcription</keyword>
<keyword evidence="2" id="KW-0677">Repeat</keyword>
<comment type="subcellular location">
    <subcellularLocation>
        <location evidence="1">Nucleus</location>
    </subcellularLocation>
</comment>
<dbReference type="PROSITE" id="PS51294">
    <property type="entry name" value="HTH_MYB"/>
    <property type="match status" value="1"/>
</dbReference>
<dbReference type="PANTHER" id="PTHR47996">
    <property type="entry name" value="TRANSCRIPTION FACTOR DUO1"/>
    <property type="match status" value="1"/>
</dbReference>
<feature type="region of interest" description="Disordered" evidence="7">
    <location>
        <begin position="290"/>
        <end position="315"/>
    </location>
</feature>
<dbReference type="SUPFAM" id="SSF46689">
    <property type="entry name" value="Homeodomain-like"/>
    <property type="match status" value="1"/>
</dbReference>
<evidence type="ECO:0000256" key="1">
    <source>
        <dbReference type="ARBA" id="ARBA00004123"/>
    </source>
</evidence>
<protein>
    <submittedName>
        <fullName evidence="10">Uncharacterized protein</fullName>
    </submittedName>
</protein>
<dbReference type="GO" id="GO:0005634">
    <property type="term" value="C:nucleus"/>
    <property type="evidence" value="ECO:0007669"/>
    <property type="project" value="UniProtKB-SubCell"/>
</dbReference>
<proteinExistence type="predicted"/>
<dbReference type="PANTHER" id="PTHR47996:SF3">
    <property type="entry name" value="TRANSCRIPTION FACTOR DUO1"/>
    <property type="match status" value="1"/>
</dbReference>